<dbReference type="Proteomes" id="UP000695026">
    <property type="component" value="Unplaced"/>
</dbReference>
<dbReference type="GO" id="GO:0005737">
    <property type="term" value="C:cytoplasm"/>
    <property type="evidence" value="ECO:0007669"/>
    <property type="project" value="TreeGrafter"/>
</dbReference>
<dbReference type="GO" id="GO:0005615">
    <property type="term" value="C:extracellular space"/>
    <property type="evidence" value="ECO:0007669"/>
    <property type="project" value="TreeGrafter"/>
</dbReference>
<evidence type="ECO:0000256" key="2">
    <source>
        <dbReference type="ARBA" id="ARBA00006687"/>
    </source>
</evidence>
<keyword evidence="4" id="KW-0372">Hormone</keyword>
<sequence>MTRLHRWANAALALYLLASFTTFSWGVPQGHFQRRNWTPQAMLYLKGAQGRRFVSEESQQKALYDRLLQETSNQNVSPITLPEAALVFLSSLQKMQNEEDEEKAPEKARYIADGLLNR</sequence>
<evidence type="ECO:0000313" key="7">
    <source>
        <dbReference type="Proteomes" id="UP000695026"/>
    </source>
</evidence>
<organism evidence="7 8">
    <name type="scientific">Python bivittatus</name>
    <name type="common">Burmese python</name>
    <name type="synonym">Python molurus bivittatus</name>
    <dbReference type="NCBI Taxonomy" id="176946"/>
    <lineage>
        <taxon>Eukaryota</taxon>
        <taxon>Metazoa</taxon>
        <taxon>Chordata</taxon>
        <taxon>Craniata</taxon>
        <taxon>Vertebrata</taxon>
        <taxon>Euteleostomi</taxon>
        <taxon>Lepidosauria</taxon>
        <taxon>Squamata</taxon>
        <taxon>Bifurcata</taxon>
        <taxon>Unidentata</taxon>
        <taxon>Episquamata</taxon>
        <taxon>Toxicofera</taxon>
        <taxon>Serpentes</taxon>
        <taxon>Henophidia</taxon>
        <taxon>Pythonidae</taxon>
        <taxon>Python</taxon>
    </lineage>
</organism>
<dbReference type="GO" id="GO:0005184">
    <property type="term" value="F:neuropeptide hormone activity"/>
    <property type="evidence" value="ECO:0007669"/>
    <property type="project" value="InterPro"/>
</dbReference>
<dbReference type="PANTHER" id="PTHR28590:SF1">
    <property type="entry name" value="SPEXIN"/>
    <property type="match status" value="1"/>
</dbReference>
<dbReference type="AlphaFoldDB" id="A0A9F5MS79"/>
<proteinExistence type="inferred from homology"/>
<dbReference type="OrthoDB" id="9946068at2759"/>
<dbReference type="Pfam" id="PF15171">
    <property type="entry name" value="Spexin"/>
    <property type="match status" value="1"/>
</dbReference>
<dbReference type="GeneID" id="112540541"/>
<dbReference type="PANTHER" id="PTHR28590">
    <property type="entry name" value="SPEXIN"/>
    <property type="match status" value="1"/>
</dbReference>
<dbReference type="RefSeq" id="XP_025021935.1">
    <property type="nucleotide sequence ID" value="XM_025166167.1"/>
</dbReference>
<keyword evidence="7" id="KW-1185">Reference proteome</keyword>
<feature type="chain" id="PRO_5039896312" evidence="6">
    <location>
        <begin position="27"/>
        <end position="118"/>
    </location>
</feature>
<evidence type="ECO:0000256" key="5">
    <source>
        <dbReference type="ARBA" id="ARBA00022729"/>
    </source>
</evidence>
<evidence type="ECO:0000256" key="4">
    <source>
        <dbReference type="ARBA" id="ARBA00022702"/>
    </source>
</evidence>
<dbReference type="KEGG" id="pbi:112540541"/>
<dbReference type="InterPro" id="IPR028126">
    <property type="entry name" value="Spexin"/>
</dbReference>
<dbReference type="CTD" id="80763"/>
<keyword evidence="3" id="KW-0964">Secreted</keyword>
<reference evidence="8" key="1">
    <citation type="submission" date="2025-08" db="UniProtKB">
        <authorList>
            <consortium name="RefSeq"/>
        </authorList>
    </citation>
    <scope>IDENTIFICATION</scope>
    <source>
        <tissue evidence="8">Liver</tissue>
    </source>
</reference>
<evidence type="ECO:0000256" key="6">
    <source>
        <dbReference type="SAM" id="SignalP"/>
    </source>
</evidence>
<comment type="similarity">
    <text evidence="2">Belongs to the spexin family.</text>
</comment>
<name>A0A9F5MS79_PYTBI</name>
<evidence type="ECO:0000313" key="8">
    <source>
        <dbReference type="RefSeq" id="XP_025021935.1"/>
    </source>
</evidence>
<evidence type="ECO:0000256" key="1">
    <source>
        <dbReference type="ARBA" id="ARBA00004613"/>
    </source>
</evidence>
<evidence type="ECO:0000256" key="3">
    <source>
        <dbReference type="ARBA" id="ARBA00022525"/>
    </source>
</evidence>
<protein>
    <submittedName>
        <fullName evidence="8">Spexin</fullName>
    </submittedName>
</protein>
<comment type="subcellular location">
    <subcellularLocation>
        <location evidence="1">Secreted</location>
    </subcellularLocation>
</comment>
<feature type="signal peptide" evidence="6">
    <location>
        <begin position="1"/>
        <end position="26"/>
    </location>
</feature>
<dbReference type="OMA" id="DEVYIQE"/>
<accession>A0A9F5MS79</accession>
<keyword evidence="5 6" id="KW-0732">Signal</keyword>
<dbReference type="GO" id="GO:1904306">
    <property type="term" value="P:positive regulation of gastro-intestinal system smooth muscle contraction"/>
    <property type="evidence" value="ECO:0007669"/>
    <property type="project" value="TreeGrafter"/>
</dbReference>
<gene>
    <name evidence="8" type="primary">SPX</name>
</gene>